<evidence type="ECO:0000259" key="7">
    <source>
        <dbReference type="PROSITE" id="PS51462"/>
    </source>
</evidence>
<dbReference type="AlphaFoldDB" id="A0A848J4A3"/>
<evidence type="ECO:0000313" key="8">
    <source>
        <dbReference type="EMBL" id="NMM49179.1"/>
    </source>
</evidence>
<proteinExistence type="predicted"/>
<evidence type="ECO:0000256" key="1">
    <source>
        <dbReference type="ARBA" id="ARBA00001936"/>
    </source>
</evidence>
<organism evidence="8 9">
    <name type="scientific">Marinigracilibium pacificum</name>
    <dbReference type="NCBI Taxonomy" id="2729599"/>
    <lineage>
        <taxon>Bacteria</taxon>
        <taxon>Pseudomonadati</taxon>
        <taxon>Bacteroidota</taxon>
        <taxon>Cytophagia</taxon>
        <taxon>Cytophagales</taxon>
        <taxon>Flammeovirgaceae</taxon>
        <taxon>Marinigracilibium</taxon>
    </lineage>
</organism>
<keyword evidence="4" id="KW-0378">Hydrolase</keyword>
<evidence type="ECO:0000256" key="5">
    <source>
        <dbReference type="ARBA" id="ARBA00022842"/>
    </source>
</evidence>
<protein>
    <submittedName>
        <fullName evidence="8">CoA pyrophosphatase</fullName>
    </submittedName>
</protein>
<keyword evidence="3" id="KW-0479">Metal-binding</keyword>
<dbReference type="CDD" id="cd03426">
    <property type="entry name" value="NUDIX_CoAse_Nudt7"/>
    <property type="match status" value="1"/>
</dbReference>
<comment type="cofactor">
    <cofactor evidence="1">
        <name>Mn(2+)</name>
        <dbReference type="ChEBI" id="CHEBI:29035"/>
    </cofactor>
</comment>
<dbReference type="PROSITE" id="PS51462">
    <property type="entry name" value="NUDIX"/>
    <property type="match status" value="1"/>
</dbReference>
<name>A0A848J4A3_9BACT</name>
<dbReference type="InterPro" id="IPR015797">
    <property type="entry name" value="NUDIX_hydrolase-like_dom_sf"/>
</dbReference>
<dbReference type="PANTHER" id="PTHR12992:SF11">
    <property type="entry name" value="MITOCHONDRIAL COENZYME A DIPHOSPHATASE NUDT8"/>
    <property type="match status" value="1"/>
</dbReference>
<dbReference type="InterPro" id="IPR045121">
    <property type="entry name" value="CoAse"/>
</dbReference>
<keyword evidence="6" id="KW-0464">Manganese</keyword>
<comment type="caution">
    <text evidence="8">The sequence shown here is derived from an EMBL/GenBank/DDBJ whole genome shotgun (WGS) entry which is preliminary data.</text>
</comment>
<keyword evidence="5" id="KW-0460">Magnesium</keyword>
<dbReference type="SUPFAM" id="SSF55811">
    <property type="entry name" value="Nudix"/>
    <property type="match status" value="1"/>
</dbReference>
<feature type="domain" description="Nudix hydrolase" evidence="7">
    <location>
        <begin position="34"/>
        <end position="169"/>
    </location>
</feature>
<gene>
    <name evidence="8" type="ORF">HH304_12280</name>
</gene>
<dbReference type="GO" id="GO:0046872">
    <property type="term" value="F:metal ion binding"/>
    <property type="evidence" value="ECO:0007669"/>
    <property type="project" value="UniProtKB-KW"/>
</dbReference>
<evidence type="ECO:0000256" key="4">
    <source>
        <dbReference type="ARBA" id="ARBA00022801"/>
    </source>
</evidence>
<dbReference type="EMBL" id="JABBNU010000007">
    <property type="protein sequence ID" value="NMM49179.1"/>
    <property type="molecule type" value="Genomic_DNA"/>
</dbReference>
<evidence type="ECO:0000313" key="9">
    <source>
        <dbReference type="Proteomes" id="UP000559010"/>
    </source>
</evidence>
<dbReference type="Proteomes" id="UP000559010">
    <property type="component" value="Unassembled WGS sequence"/>
</dbReference>
<dbReference type="GO" id="GO:0010945">
    <property type="term" value="F:coenzyme A diphosphatase activity"/>
    <property type="evidence" value="ECO:0007669"/>
    <property type="project" value="InterPro"/>
</dbReference>
<evidence type="ECO:0000256" key="3">
    <source>
        <dbReference type="ARBA" id="ARBA00022723"/>
    </source>
</evidence>
<dbReference type="PANTHER" id="PTHR12992">
    <property type="entry name" value="NUDIX HYDROLASE"/>
    <property type="match status" value="1"/>
</dbReference>
<dbReference type="Gene3D" id="3.90.79.10">
    <property type="entry name" value="Nucleoside Triphosphate Pyrophosphohydrolase"/>
    <property type="match status" value="1"/>
</dbReference>
<evidence type="ECO:0000256" key="6">
    <source>
        <dbReference type="ARBA" id="ARBA00023211"/>
    </source>
</evidence>
<reference evidence="8 9" key="1">
    <citation type="submission" date="2020-04" db="EMBL/GenBank/DDBJ databases">
        <title>Flammeovirgaceae bacterium KN852 isolated from deep sea.</title>
        <authorList>
            <person name="Zhang D.-C."/>
        </authorList>
    </citation>
    <scope>NUCLEOTIDE SEQUENCE [LARGE SCALE GENOMIC DNA]</scope>
    <source>
        <strain evidence="8 9">KN852</strain>
    </source>
</reference>
<accession>A0A848J4A3</accession>
<comment type="cofactor">
    <cofactor evidence="2">
        <name>Mg(2+)</name>
        <dbReference type="ChEBI" id="CHEBI:18420"/>
    </cofactor>
</comment>
<sequence>MLRDPLPGREAQLEMSARFDKDIAEKYFKPEENAKKGGVLVLFYPDENDISIPLMLRPEYPGVHGGQVSFPGGKFEPQDKNLIHTALREAEEEIGIKSADVEILGNLSELFIFASNFLVVPTVGYLNYKPDFVPEENEVEKIISLPVSHLIDPSVVKFTDIQASKSIRLNAPYFDVEGHVVWGATAMMLSELKAIITKIYS</sequence>
<dbReference type="InterPro" id="IPR000086">
    <property type="entry name" value="NUDIX_hydrolase_dom"/>
</dbReference>
<evidence type="ECO:0000256" key="2">
    <source>
        <dbReference type="ARBA" id="ARBA00001946"/>
    </source>
</evidence>
<keyword evidence="9" id="KW-1185">Reference proteome</keyword>
<dbReference type="Pfam" id="PF00293">
    <property type="entry name" value="NUDIX"/>
    <property type="match status" value="1"/>
</dbReference>